<dbReference type="SUPFAM" id="SSF50249">
    <property type="entry name" value="Nucleic acid-binding proteins"/>
    <property type="match status" value="1"/>
</dbReference>
<dbReference type="InterPro" id="IPR012340">
    <property type="entry name" value="NA-bd_OB-fold"/>
</dbReference>
<gene>
    <name evidence="1" type="ORF">Tci_008503</name>
</gene>
<reference evidence="1" key="1">
    <citation type="journal article" date="2019" name="Sci. Rep.">
        <title>Draft genome of Tanacetum cinerariifolium, the natural source of mosquito coil.</title>
        <authorList>
            <person name="Yamashiro T."/>
            <person name="Shiraishi A."/>
            <person name="Satake H."/>
            <person name="Nakayama K."/>
        </authorList>
    </citation>
    <scope>NUCLEOTIDE SEQUENCE</scope>
</reference>
<proteinExistence type="predicted"/>
<comment type="caution">
    <text evidence="1">The sequence shown here is derived from an EMBL/GenBank/DDBJ whole genome shotgun (WGS) entry which is preliminary data.</text>
</comment>
<accession>A0A6L2JKX2</accession>
<dbReference type="EMBL" id="BKCJ010000820">
    <property type="protein sequence ID" value="GEU36525.1"/>
    <property type="molecule type" value="Genomic_DNA"/>
</dbReference>
<organism evidence="1">
    <name type="scientific">Tanacetum cinerariifolium</name>
    <name type="common">Dalmatian daisy</name>
    <name type="synonym">Chrysanthemum cinerariifolium</name>
    <dbReference type="NCBI Taxonomy" id="118510"/>
    <lineage>
        <taxon>Eukaryota</taxon>
        <taxon>Viridiplantae</taxon>
        <taxon>Streptophyta</taxon>
        <taxon>Embryophyta</taxon>
        <taxon>Tracheophyta</taxon>
        <taxon>Spermatophyta</taxon>
        <taxon>Magnoliopsida</taxon>
        <taxon>eudicotyledons</taxon>
        <taxon>Gunneridae</taxon>
        <taxon>Pentapetalae</taxon>
        <taxon>asterids</taxon>
        <taxon>campanulids</taxon>
        <taxon>Asterales</taxon>
        <taxon>Asteraceae</taxon>
        <taxon>Asteroideae</taxon>
        <taxon>Anthemideae</taxon>
        <taxon>Anthemidinae</taxon>
        <taxon>Tanacetum</taxon>
    </lineage>
</organism>
<dbReference type="Gene3D" id="2.40.50.140">
    <property type="entry name" value="Nucleic acid-binding proteins"/>
    <property type="match status" value="1"/>
</dbReference>
<name>A0A6L2JKX2_TANCI</name>
<dbReference type="AlphaFoldDB" id="A0A6L2JKX2"/>
<sequence>MRLNNDQLYDIDKERVSAFVQWLLDIGNGNIGTPDDFDLDNSLWVDILDQTYTYVSYADAIPHGHDGGEGTPIQANMDVKDAAYFDHLLQLRKAYRISGFSYEQTGLQLSERSATHYYLNQNIHETYHIKQIYYFKVIINDGTATMSVTCFSDQANTLTRDCNELLVELPDKDSYQLPSTLKNLEVRMTKVIKGEFEQLKNLKVKDVSLTCDTSLKVFNNEFNQMSRMDDDLFTYEVEVANIPCDSNKDDDSKQRMSYEADDDTGYDPSDVVFTKWLGSKKINYMTMDQYTKNALWIYWIIGDDEVELTDEDSSDNEDDVAKAFRIDAIQF</sequence>
<protein>
    <submittedName>
        <fullName evidence="1">Nucleic acid-binding, OB-fold protein</fullName>
    </submittedName>
</protein>
<evidence type="ECO:0000313" key="1">
    <source>
        <dbReference type="EMBL" id="GEU36525.1"/>
    </source>
</evidence>